<dbReference type="AlphaFoldDB" id="A0A0F9M7F4"/>
<evidence type="ECO:0000313" key="2">
    <source>
        <dbReference type="EMBL" id="KKM72590.1"/>
    </source>
</evidence>
<organism evidence="2">
    <name type="scientific">marine sediment metagenome</name>
    <dbReference type="NCBI Taxonomy" id="412755"/>
    <lineage>
        <taxon>unclassified sequences</taxon>
        <taxon>metagenomes</taxon>
        <taxon>ecological metagenomes</taxon>
    </lineage>
</organism>
<comment type="caution">
    <text evidence="2">The sequence shown here is derived from an EMBL/GenBank/DDBJ whole genome shotgun (WGS) entry which is preliminary data.</text>
</comment>
<reference evidence="2" key="1">
    <citation type="journal article" date="2015" name="Nature">
        <title>Complex archaea that bridge the gap between prokaryotes and eukaryotes.</title>
        <authorList>
            <person name="Spang A."/>
            <person name="Saw J.H."/>
            <person name="Jorgensen S.L."/>
            <person name="Zaremba-Niedzwiedzka K."/>
            <person name="Martijn J."/>
            <person name="Lind A.E."/>
            <person name="van Eijk R."/>
            <person name="Schleper C."/>
            <person name="Guy L."/>
            <person name="Ettema T.J."/>
        </authorList>
    </citation>
    <scope>NUCLEOTIDE SEQUENCE</scope>
</reference>
<keyword evidence="1" id="KW-0812">Transmembrane</keyword>
<accession>A0A0F9M7F4</accession>
<sequence length="588" mass="67502">MTLWLISGVSSSFIVSGSLNLSAPPPKLNYSWGETTFTESLVSQWVDDSYAVNDSGMNVADSYQSYHYSHNATEGTFTKEIRTIYKYTNFTTNVNVTTSGNMTININIDAYQVNLDYGQHVDFMWFAAKNGSLEHEYYLSKRVEEYDYWEESHQRTESLFNKFNYTTGEFMSTWNTSIDVYDEINITHTYRQEWYPFYEHTYYTSEFITPLILTLQIFKTQGNDRIAWANLFYGMMIYKDEDQNGILSVGNNPSWAGPPNIGASTEMKGNLNPTAQSQYFLFEDNDSYYQEIFESSPTDKTTSEIASTLIFTPPFEVSETEVSWNIQYPNFPIDMHFFDYDIPSDEWYSAPQNATYDELCPTNLSYGFDFILNETSADLDVTWELGKLTNDTAYNAIQGYGLVFPQYNYFLSTFDIEELNQQYLSFPKDKFTFQSNNTVVAEINMGKKGKENYTLFDYPSAGIDTELLSIGGSIHKNAIGFSSKSSYYNNPFFAILFSLDDIVAQDTSFVVQDDLFSMETQNYPIWNGEKLEHDPSLSIYFAGESSVDDSQVNDPIDLIPSYNLPIIIGVVSVVMVIIMKKLRTKHRI</sequence>
<gene>
    <name evidence="2" type="ORF">LCGC14_1419010</name>
</gene>
<dbReference type="EMBL" id="LAZR01009442">
    <property type="protein sequence ID" value="KKM72590.1"/>
    <property type="molecule type" value="Genomic_DNA"/>
</dbReference>
<evidence type="ECO:0000256" key="1">
    <source>
        <dbReference type="SAM" id="Phobius"/>
    </source>
</evidence>
<name>A0A0F9M7F4_9ZZZZ</name>
<protein>
    <submittedName>
        <fullName evidence="2">Uncharacterized protein</fullName>
    </submittedName>
</protein>
<keyword evidence="1" id="KW-1133">Transmembrane helix</keyword>
<keyword evidence="1" id="KW-0472">Membrane</keyword>
<feature type="transmembrane region" description="Helical" evidence="1">
    <location>
        <begin position="562"/>
        <end position="579"/>
    </location>
</feature>
<proteinExistence type="predicted"/>